<dbReference type="Pfam" id="PF07727">
    <property type="entry name" value="RVT_2"/>
    <property type="match status" value="1"/>
</dbReference>
<dbReference type="AlphaFoldDB" id="A0AAV0EW53"/>
<proteinExistence type="predicted"/>
<evidence type="ECO:0000313" key="4">
    <source>
        <dbReference type="Proteomes" id="UP001152523"/>
    </source>
</evidence>
<feature type="region of interest" description="Disordered" evidence="1">
    <location>
        <begin position="203"/>
        <end position="314"/>
    </location>
</feature>
<dbReference type="InterPro" id="IPR012337">
    <property type="entry name" value="RNaseH-like_sf"/>
</dbReference>
<dbReference type="InterPro" id="IPR057670">
    <property type="entry name" value="SH3_retrovirus"/>
</dbReference>
<organism evidence="3 4">
    <name type="scientific">Cuscuta epithymum</name>
    <dbReference type="NCBI Taxonomy" id="186058"/>
    <lineage>
        <taxon>Eukaryota</taxon>
        <taxon>Viridiplantae</taxon>
        <taxon>Streptophyta</taxon>
        <taxon>Embryophyta</taxon>
        <taxon>Tracheophyta</taxon>
        <taxon>Spermatophyta</taxon>
        <taxon>Magnoliopsida</taxon>
        <taxon>eudicotyledons</taxon>
        <taxon>Gunneridae</taxon>
        <taxon>Pentapetalae</taxon>
        <taxon>asterids</taxon>
        <taxon>lamiids</taxon>
        <taxon>Solanales</taxon>
        <taxon>Convolvulaceae</taxon>
        <taxon>Cuscuteae</taxon>
        <taxon>Cuscuta</taxon>
        <taxon>Cuscuta subgen. Cuscuta</taxon>
    </lineage>
</organism>
<dbReference type="InterPro" id="IPR001584">
    <property type="entry name" value="Integrase_cat-core"/>
</dbReference>
<dbReference type="SUPFAM" id="SSF56672">
    <property type="entry name" value="DNA/RNA polymerases"/>
    <property type="match status" value="1"/>
</dbReference>
<dbReference type="PANTHER" id="PTHR11439:SF520">
    <property type="entry name" value="CYSTEINE-RICH RLK (RECEPTOR-LIKE PROTEIN KINASE) 8"/>
    <property type="match status" value="1"/>
</dbReference>
<dbReference type="CDD" id="cd09272">
    <property type="entry name" value="RNase_HI_RT_Ty1"/>
    <property type="match status" value="1"/>
</dbReference>
<dbReference type="Proteomes" id="UP001152523">
    <property type="component" value="Unassembled WGS sequence"/>
</dbReference>
<keyword evidence="4" id="KW-1185">Reference proteome</keyword>
<dbReference type="GO" id="GO:0003676">
    <property type="term" value="F:nucleic acid binding"/>
    <property type="evidence" value="ECO:0007669"/>
    <property type="project" value="InterPro"/>
</dbReference>
<dbReference type="SUPFAM" id="SSF53098">
    <property type="entry name" value="Ribonuclease H-like"/>
    <property type="match status" value="1"/>
</dbReference>
<gene>
    <name evidence="3" type="ORF">CEPIT_LOCUS28354</name>
</gene>
<dbReference type="PROSITE" id="PS50994">
    <property type="entry name" value="INTEGRASE"/>
    <property type="match status" value="1"/>
</dbReference>
<dbReference type="PANTHER" id="PTHR11439">
    <property type="entry name" value="GAG-POL-RELATED RETROTRANSPOSON"/>
    <property type="match status" value="1"/>
</dbReference>
<feature type="compositionally biased region" description="Polar residues" evidence="1">
    <location>
        <begin position="284"/>
        <end position="293"/>
    </location>
</feature>
<dbReference type="Gene3D" id="3.30.420.10">
    <property type="entry name" value="Ribonuclease H-like superfamily/Ribonuclease H"/>
    <property type="match status" value="1"/>
</dbReference>
<dbReference type="Pfam" id="PF25597">
    <property type="entry name" value="SH3_retrovirus"/>
    <property type="match status" value="1"/>
</dbReference>
<evidence type="ECO:0000259" key="2">
    <source>
        <dbReference type="PROSITE" id="PS50994"/>
    </source>
</evidence>
<name>A0AAV0EW53_9ASTE</name>
<accession>A0AAV0EW53</accession>
<feature type="compositionally biased region" description="Low complexity" evidence="1">
    <location>
        <begin position="222"/>
        <end position="240"/>
    </location>
</feature>
<comment type="caution">
    <text evidence="3">The sequence shown here is derived from an EMBL/GenBank/DDBJ whole genome shotgun (WGS) entry which is preliminary data.</text>
</comment>
<evidence type="ECO:0000313" key="3">
    <source>
        <dbReference type="EMBL" id="CAH9127483.1"/>
    </source>
</evidence>
<evidence type="ECO:0000256" key="1">
    <source>
        <dbReference type="SAM" id="MobiDB-lite"/>
    </source>
</evidence>
<dbReference type="InterPro" id="IPR043502">
    <property type="entry name" value="DNA/RNA_pol_sf"/>
</dbReference>
<protein>
    <recommendedName>
        <fullName evidence="2">Integrase catalytic domain-containing protein</fullName>
    </recommendedName>
</protein>
<feature type="compositionally biased region" description="Low complexity" evidence="1">
    <location>
        <begin position="294"/>
        <end position="304"/>
    </location>
</feature>
<reference evidence="3" key="1">
    <citation type="submission" date="2022-07" db="EMBL/GenBank/DDBJ databases">
        <authorList>
            <person name="Macas J."/>
            <person name="Novak P."/>
            <person name="Neumann P."/>
        </authorList>
    </citation>
    <scope>NUCLEOTIDE SEQUENCE</scope>
</reference>
<dbReference type="EMBL" id="CAMAPF010000948">
    <property type="protein sequence ID" value="CAH9127483.1"/>
    <property type="molecule type" value="Genomic_DNA"/>
</dbReference>
<sequence>MTWTYLMHFKSDAYLLLVHFLNYVKTQFHTCVKTFRSDNGLEFTQSSFQNLLLQNGIIIQTSCPGTPQQNGVVERKHRHLLNVARALRFQAGLPLKFWGDCLLTATYLINRTPTPILRHKTPYEILFHQPPFFSHLRSFGCLCYASTIHYHPDKFSPRARRCIFIGYPHGQKGYRLYDLDTEKVFVSRDVVFHEHIFPFHATSEDSTEPSHVLPLPIPDLPSSPTHPHTTSPSSHSQRPSSFEDIVPHPVNHEGVDHPSPSIPATTSHPVLDPHSPILNRATPDPSSSLPHTVSPNPSSQQPPRRSNRISKPPTYLKDYACNLSTIHTRPVPYPIHSSLHTPNYTPRHLLFINNITKLVEPTSYSAAQKDPLWRQAMESELQALEANHTWDLTLLPPHKKAIGCRWVYKIKYLPDGTVDRYKARLVAKGYSQLEGLDYTEVFAPVTKLTTVRTVLSLAAAKHWPTHQLDVSNAFLHGDLHEDVYMTLPPGYGRKGETRVCHLRKSLYGLKQASRSWFSTFSHVLLRAGFRQSKADYSMFTYLRGSYLTILLVYVDDIIITGADPFIIPLLKCYLSQHFQIKDLGPLKYFLGIEVARSKNGIFLNQRKYTLEILSDTGLLGCKPAPSPMDPDTHLASSTGSPLSDPAPYRRLVGRLLYLTVTRPDITFSVNLLTQFMSSPQDCHWNAALRVVRYLKAAPDLGILLSSDTSLRLHAYCDADWASCPTTRRSTTGYCTFLGPSPISWRTKKQPTVSRSSAEAEYRAMASAASEITWLQLLLRELHIPLHPAQLHCDNQASLHIANNPVFHERTKHVEIDCHFVRERVQNGTICTSFVPSDQQLADVFTKSLPPASFRSLTSKLMTRP</sequence>
<feature type="domain" description="Integrase catalytic" evidence="2">
    <location>
        <begin position="1"/>
        <end position="130"/>
    </location>
</feature>
<dbReference type="InterPro" id="IPR036397">
    <property type="entry name" value="RNaseH_sf"/>
</dbReference>
<dbReference type="GO" id="GO:0015074">
    <property type="term" value="P:DNA integration"/>
    <property type="evidence" value="ECO:0007669"/>
    <property type="project" value="InterPro"/>
</dbReference>
<dbReference type="InterPro" id="IPR013103">
    <property type="entry name" value="RVT_2"/>
</dbReference>